<evidence type="ECO:0000256" key="5">
    <source>
        <dbReference type="ARBA" id="ARBA00023159"/>
    </source>
</evidence>
<dbReference type="KEGG" id="ccac:CcaHIS019_0205700"/>
<dbReference type="GO" id="GO:0016592">
    <property type="term" value="C:mediator complex"/>
    <property type="evidence" value="ECO:0007669"/>
    <property type="project" value="UniProtKB-UniRule"/>
</dbReference>
<dbReference type="RefSeq" id="XP_060454474.1">
    <property type="nucleotide sequence ID" value="XM_060597596.1"/>
</dbReference>
<evidence type="ECO:0000313" key="13">
    <source>
        <dbReference type="Proteomes" id="UP001233271"/>
    </source>
</evidence>
<keyword evidence="6 9" id="KW-0804">Transcription</keyword>
<keyword evidence="4 9" id="KW-0805">Transcription regulation</keyword>
<keyword evidence="13" id="KW-1185">Reference proteome</keyword>
<feature type="region of interest" description="Disordered" evidence="10">
    <location>
        <begin position="149"/>
        <end position="172"/>
    </location>
</feature>
<evidence type="ECO:0000256" key="9">
    <source>
        <dbReference type="RuleBase" id="RU365082"/>
    </source>
</evidence>
<gene>
    <name evidence="12" type="primary">RGR1</name>
    <name evidence="12" type="ORF">CcaverHIS019_0205700</name>
</gene>
<protein>
    <recommendedName>
        <fullName evidence="3 9">Mediator of RNA polymerase II transcription subunit 14</fullName>
    </recommendedName>
    <alternativeName>
        <fullName evidence="8 9">Mediator complex subunit 14</fullName>
    </alternativeName>
</protein>
<evidence type="ECO:0000256" key="4">
    <source>
        <dbReference type="ARBA" id="ARBA00023015"/>
    </source>
</evidence>
<feature type="region of interest" description="Disordered" evidence="10">
    <location>
        <begin position="454"/>
        <end position="477"/>
    </location>
</feature>
<dbReference type="AlphaFoldDB" id="A0AA48IIH3"/>
<dbReference type="Proteomes" id="UP001233271">
    <property type="component" value="Chromosome 2"/>
</dbReference>
<feature type="region of interest" description="Disordered" evidence="10">
    <location>
        <begin position="1181"/>
        <end position="1200"/>
    </location>
</feature>
<dbReference type="Pfam" id="PF08638">
    <property type="entry name" value="Med14"/>
    <property type="match status" value="1"/>
</dbReference>
<evidence type="ECO:0000256" key="10">
    <source>
        <dbReference type="SAM" id="MobiDB-lite"/>
    </source>
</evidence>
<dbReference type="PANTHER" id="PTHR12809">
    <property type="entry name" value="MEDIATOR COMPLEX SUBUNIT"/>
    <property type="match status" value="1"/>
</dbReference>
<evidence type="ECO:0000256" key="7">
    <source>
        <dbReference type="ARBA" id="ARBA00023242"/>
    </source>
</evidence>
<keyword evidence="7 9" id="KW-0539">Nucleus</keyword>
<dbReference type="GO" id="GO:0070847">
    <property type="term" value="C:core mediator complex"/>
    <property type="evidence" value="ECO:0007669"/>
    <property type="project" value="TreeGrafter"/>
</dbReference>
<dbReference type="InterPro" id="IPR055122">
    <property type="entry name" value="Med14_N"/>
</dbReference>
<feature type="domain" description="Mediator complex subunit MED14 N-terminal" evidence="11">
    <location>
        <begin position="195"/>
        <end position="308"/>
    </location>
</feature>
<feature type="compositionally biased region" description="Polar residues" evidence="10">
    <location>
        <begin position="161"/>
        <end position="172"/>
    </location>
</feature>
<reference evidence="12" key="1">
    <citation type="journal article" date="2023" name="BMC Genomics">
        <title>Chromosome-level genome assemblies of Cutaneotrichosporon spp. (Trichosporonales, Basidiomycota) reveal imbalanced evolution between nucleotide sequences and chromosome synteny.</title>
        <authorList>
            <person name="Kobayashi Y."/>
            <person name="Kayamori A."/>
            <person name="Aoki K."/>
            <person name="Shiwa Y."/>
            <person name="Matsutani M."/>
            <person name="Fujita N."/>
            <person name="Sugita T."/>
            <person name="Iwasaki W."/>
            <person name="Tanaka N."/>
            <person name="Takashima M."/>
        </authorList>
    </citation>
    <scope>NUCLEOTIDE SEQUENCE</scope>
    <source>
        <strain evidence="12">HIS019</strain>
    </source>
</reference>
<dbReference type="PANTHER" id="PTHR12809:SF2">
    <property type="entry name" value="MEDIATOR OF RNA POLYMERASE II TRANSCRIPTION SUBUNIT 14"/>
    <property type="match status" value="1"/>
</dbReference>
<evidence type="ECO:0000256" key="6">
    <source>
        <dbReference type="ARBA" id="ARBA00023163"/>
    </source>
</evidence>
<comment type="subcellular location">
    <subcellularLocation>
        <location evidence="1 9">Nucleus</location>
    </subcellularLocation>
</comment>
<evidence type="ECO:0000313" key="12">
    <source>
        <dbReference type="EMBL" id="BEI89208.1"/>
    </source>
</evidence>
<proteinExistence type="inferred from homology"/>
<dbReference type="EMBL" id="AP028213">
    <property type="protein sequence ID" value="BEI89208.1"/>
    <property type="molecule type" value="Genomic_DNA"/>
</dbReference>
<evidence type="ECO:0000259" key="11">
    <source>
        <dbReference type="Pfam" id="PF08638"/>
    </source>
</evidence>
<comment type="similarity">
    <text evidence="2 9">Belongs to the Mediator complex subunit 14 family.</text>
</comment>
<comment type="function">
    <text evidence="9">Component of the Mediator complex, a coactivator involved in the regulated transcription of nearly all RNA polymerase II-dependent genes. Mediator functions as a bridge to convey information from gene-specific regulatory proteins to the basal RNA polymerase II transcription machinery. Mediator is recruited to promoters by direct interactions with regulatory proteins and serves as a scaffold for the assembly of a functional preinitiation complex with RNA polymerase II and the general transcription factors.</text>
</comment>
<evidence type="ECO:0000256" key="8">
    <source>
        <dbReference type="ARBA" id="ARBA00032007"/>
    </source>
</evidence>
<evidence type="ECO:0000256" key="3">
    <source>
        <dbReference type="ARBA" id="ARBA00019619"/>
    </source>
</evidence>
<name>A0AA48IIH3_9TREE</name>
<accession>A0AA48IIH3</accession>
<feature type="compositionally biased region" description="Low complexity" evidence="10">
    <location>
        <begin position="19"/>
        <end position="33"/>
    </location>
</feature>
<dbReference type="GO" id="GO:0003712">
    <property type="term" value="F:transcription coregulator activity"/>
    <property type="evidence" value="ECO:0007669"/>
    <property type="project" value="UniProtKB-UniRule"/>
</dbReference>
<dbReference type="GO" id="GO:0006357">
    <property type="term" value="P:regulation of transcription by RNA polymerase II"/>
    <property type="evidence" value="ECO:0007669"/>
    <property type="project" value="InterPro"/>
</dbReference>
<feature type="region of interest" description="Disordered" evidence="10">
    <location>
        <begin position="1"/>
        <end position="63"/>
    </location>
</feature>
<dbReference type="InterPro" id="IPR013947">
    <property type="entry name" value="Mediator_Med14"/>
</dbReference>
<sequence length="1259" mass="137763">MSAFTNQRPPAGAHSGQQPSAGPSALSGPSGPLHEQPQPVASSSRNPQLGPHPYFRYPTPSTEHIEDELPPYWEEENVPLGPLLDRLARKSYSDMRMLVEKTLPPLAPRQKPKHVIEYAKTTRQAVLKYLAVLRWKTSVDLATATQPQANGHPAAAAFPTPLSNGESNDTSPVSYPLKGKARVDGTAEEPVVRGKVTDARRIQHFLEHQNQQQEAAITHLRHVTGMIDMLRERNADLLTALAVQSTGTYSRLPSQLMDWIPRPPLKPPVVLDTVGRLNDHTLYRLRCIDYVPPDMVVERVTDGRVYVRGGGENGWVAQLSLEGFEDDSKWWLCGFEWAWKVDGAEAAKPFSAQELLQILNMCNQEVLVAQEVEEHQEQEGKTDGNESTVDAPLVRVYNFLQHLSLAYQLEALYSQALAMTQGRWRGQLQVEIDRTKKELRLRYWIRQRPQAPALVAPGSMRPQPPQSASSSSNKGPMVGGTITIALAEAATPMSEAERVLREVAVCGVEPVDRTVRFELGIKWEVGEAGAGGGLRAGEAMDASGLRIDPSSLSMKGIVTTATRAHAAHLSRVNTALLLTNERLILDPHNPPRMEESESSSTRPVCLIVPLPSRGQLSVSVSSISGLLEIEDSIARDNGQVMENNRTLRAKLATNSSNEQKTRLADDVYRLVSAIIVEDIEDNLRQLGLHPLRRVALRTNDTKSDLHPSSTVFVPLPVSQNHYFVAKVTTKGIAYELLKLLRVPMEGNGGMRMSVGDRIPIDLAKLVERRAAKGAKRGLDAEDAVTELDVLKWESRSEKSCPFQVHARDLQDMFTYCNALVAQTMVEQQLKDRGIPYTTQFPEENDFAAPRSRSALAGMIPNICVNASHLFKDGRAAEVASPKVFLVIKNWWSGTQCSIETIVRLRHQPSLDSQPAAPVVRATDAGRSEGITFDQNTLTVRFHAPSIARCVPDFLEQWERLSKVIVVAGEVNRLNKQEEFRDIRMLSFDLCTASVQYAPGFNVAITYTPTSDSYEASFSRAGLNSATPAPTGTLPTDSGDNPHAALAPLLSAHLNELTQLAPVGGRGHAGRDFLQLLRTTLPLLLEAEALRVARASPYPALVVRSVTEYRLVWDHEGSTPARYALDVLLTQTCGARFLLCDATRRKDVPDDLTCGPLTPIPNIGNAMLKGFQAAKIAKVSTPCGPAGTPRTPNPKTPKTPREGRLAVKSIAPAMPPAARLDGGESMVCSVGVMHDVLRAISNEIEIAIGGVPTGPGSVRG</sequence>
<dbReference type="GeneID" id="85493079"/>
<comment type="subunit">
    <text evidence="9">Component of the Mediator complex.</text>
</comment>
<organism evidence="12 13">
    <name type="scientific">Cutaneotrichosporon cavernicola</name>
    <dbReference type="NCBI Taxonomy" id="279322"/>
    <lineage>
        <taxon>Eukaryota</taxon>
        <taxon>Fungi</taxon>
        <taxon>Dikarya</taxon>
        <taxon>Basidiomycota</taxon>
        <taxon>Agaricomycotina</taxon>
        <taxon>Tremellomycetes</taxon>
        <taxon>Trichosporonales</taxon>
        <taxon>Trichosporonaceae</taxon>
        <taxon>Cutaneotrichosporon</taxon>
    </lineage>
</organism>
<evidence type="ECO:0000256" key="2">
    <source>
        <dbReference type="ARBA" id="ARBA00007813"/>
    </source>
</evidence>
<keyword evidence="5 9" id="KW-0010">Activator</keyword>
<evidence type="ECO:0000256" key="1">
    <source>
        <dbReference type="ARBA" id="ARBA00004123"/>
    </source>
</evidence>